<evidence type="ECO:0000256" key="1">
    <source>
        <dbReference type="ARBA" id="ARBA00009885"/>
    </source>
</evidence>
<dbReference type="InterPro" id="IPR027799">
    <property type="entry name" value="Rtf2_RING-finger"/>
</dbReference>
<evidence type="ECO:0000313" key="4">
    <source>
        <dbReference type="EMBL" id="MBN3274869.1"/>
    </source>
</evidence>
<dbReference type="CDD" id="cd16653">
    <property type="entry name" value="RING-like_Rtf2"/>
    <property type="match status" value="1"/>
</dbReference>
<gene>
    <name evidence="4" type="primary">Rtfdc1_1</name>
    <name evidence="4" type="ORF">GTO93_0010306</name>
</gene>
<sequence length="319" mass="35883">MQVDKNAALVARWYYCAVTQEKLSRPVVSCDLGRLYNKDAITEYLLHKSAERPNMEVAVHIRGIKLNLTDNPAWQGDSGNTKGVDKNAALVARWYYCAVTQEKLSRPVVSCDLGRLYNKDAITEYLLHKSAERPNMEVAVHIRGIKPGRETAGTPRGGHYEDLHRACYICLVVGLEMNGKHKFCYLQTCGCMFSERAVWEVKTETCHKFGDPFQNSDIVIRNGSKEEVEELRKGMEEVRAKEKLGKTVEDECVLALSAPEPSSSTAVSIKPVATAGSKRLFSGRDEKSEAYKSLFTSHSSAKRTKEQMSNWVTHTPYHF</sequence>
<evidence type="ECO:0000256" key="2">
    <source>
        <dbReference type="ARBA" id="ARBA00015157"/>
    </source>
</evidence>
<dbReference type="Proteomes" id="UP001166093">
    <property type="component" value="Unassembled WGS sequence"/>
</dbReference>
<organism evidence="4 5">
    <name type="scientific">Polyodon spathula</name>
    <name type="common">North American paddlefish</name>
    <name type="synonym">Squalus spathula</name>
    <dbReference type="NCBI Taxonomy" id="7913"/>
    <lineage>
        <taxon>Eukaryota</taxon>
        <taxon>Metazoa</taxon>
        <taxon>Chordata</taxon>
        <taxon>Craniata</taxon>
        <taxon>Vertebrata</taxon>
        <taxon>Euteleostomi</taxon>
        <taxon>Actinopterygii</taxon>
        <taxon>Chondrostei</taxon>
        <taxon>Acipenseriformes</taxon>
        <taxon>Polyodontidae</taxon>
        <taxon>Polyodon</taxon>
    </lineage>
</organism>
<accession>A0ABS2XKQ5</accession>
<dbReference type="EMBL" id="JAAWVQ010044962">
    <property type="protein sequence ID" value="MBN3274869.1"/>
    <property type="molecule type" value="Genomic_DNA"/>
</dbReference>
<protein>
    <recommendedName>
        <fullName evidence="2">Replication termination factor 2</fullName>
    </recommendedName>
    <alternativeName>
        <fullName evidence="3">Replication termination factor 2 domain-containing protein 1</fullName>
    </alternativeName>
</protein>
<comment type="caution">
    <text evidence="4">The sequence shown here is derived from an EMBL/GenBank/DDBJ whole genome shotgun (WGS) entry which is preliminary data.</text>
</comment>
<dbReference type="InterPro" id="IPR006735">
    <property type="entry name" value="Rtf2"/>
</dbReference>
<reference evidence="4" key="1">
    <citation type="journal article" date="2021" name="Cell">
        <title>Tracing the genetic footprints of vertebrate landing in non-teleost ray-finned fishes.</title>
        <authorList>
            <person name="Bi X."/>
            <person name="Wang K."/>
            <person name="Yang L."/>
            <person name="Pan H."/>
            <person name="Jiang H."/>
            <person name="Wei Q."/>
            <person name="Fang M."/>
            <person name="Yu H."/>
            <person name="Zhu C."/>
            <person name="Cai Y."/>
            <person name="He Y."/>
            <person name="Gan X."/>
            <person name="Zeng H."/>
            <person name="Yu D."/>
            <person name="Zhu Y."/>
            <person name="Jiang H."/>
            <person name="Qiu Q."/>
            <person name="Yang H."/>
            <person name="Zhang Y.E."/>
            <person name="Wang W."/>
            <person name="Zhu M."/>
            <person name="He S."/>
            <person name="Zhang G."/>
        </authorList>
    </citation>
    <scope>NUCLEOTIDE SEQUENCE</scope>
    <source>
        <strain evidence="4">Pddl_001</strain>
    </source>
</reference>
<keyword evidence="5" id="KW-1185">Reference proteome</keyword>
<name>A0ABS2XKQ5_POLSP</name>
<dbReference type="PANTHER" id="PTHR12775:SF0">
    <property type="entry name" value="REPLICATION TERMINATION FACTOR 2"/>
    <property type="match status" value="1"/>
</dbReference>
<comment type="similarity">
    <text evidence="1">Belongs to the rtf2 family.</text>
</comment>
<dbReference type="Pfam" id="PF04641">
    <property type="entry name" value="Rtf2"/>
    <property type="match status" value="2"/>
</dbReference>
<dbReference type="PANTHER" id="PTHR12775">
    <property type="entry name" value="PROTEIN C20ORF43 HOMOLOG"/>
    <property type="match status" value="1"/>
</dbReference>
<evidence type="ECO:0000256" key="3">
    <source>
        <dbReference type="ARBA" id="ARBA00030367"/>
    </source>
</evidence>
<evidence type="ECO:0000313" key="5">
    <source>
        <dbReference type="Proteomes" id="UP001166093"/>
    </source>
</evidence>
<feature type="non-terminal residue" evidence="4">
    <location>
        <position position="319"/>
    </location>
</feature>
<proteinExistence type="inferred from homology"/>
<feature type="non-terminal residue" evidence="4">
    <location>
        <position position="1"/>
    </location>
</feature>